<name>A0A8H6U587_9PEZI</name>
<proteinExistence type="predicted"/>
<dbReference type="EMBL" id="WIGM01000100">
    <property type="protein sequence ID" value="KAF6840405.1"/>
    <property type="molecule type" value="Genomic_DNA"/>
</dbReference>
<keyword evidence="3" id="KW-1185">Reference proteome</keyword>
<accession>A0A8H6U587</accession>
<feature type="compositionally biased region" description="Polar residues" evidence="1">
    <location>
        <begin position="15"/>
        <end position="27"/>
    </location>
</feature>
<evidence type="ECO:0000313" key="3">
    <source>
        <dbReference type="Proteomes" id="UP000639643"/>
    </source>
</evidence>
<protein>
    <submittedName>
        <fullName evidence="2">Uncharacterized protein</fullName>
    </submittedName>
</protein>
<comment type="caution">
    <text evidence="2">The sequence shown here is derived from an EMBL/GenBank/DDBJ whole genome shotgun (WGS) entry which is preliminary data.</text>
</comment>
<dbReference type="Proteomes" id="UP000639643">
    <property type="component" value="Unassembled WGS sequence"/>
</dbReference>
<feature type="compositionally biased region" description="Basic residues" evidence="1">
    <location>
        <begin position="44"/>
        <end position="66"/>
    </location>
</feature>
<evidence type="ECO:0000256" key="1">
    <source>
        <dbReference type="SAM" id="MobiDB-lite"/>
    </source>
</evidence>
<sequence>MLFILDPASHDVLSSTAMPRAGESSQAAGAVASSELEHSDGRGSRQRRQRQRKPKQKQKQKKHWTR</sequence>
<organism evidence="2 3">
    <name type="scientific">Colletotrichum musicola</name>
    <dbReference type="NCBI Taxonomy" id="2175873"/>
    <lineage>
        <taxon>Eukaryota</taxon>
        <taxon>Fungi</taxon>
        <taxon>Dikarya</taxon>
        <taxon>Ascomycota</taxon>
        <taxon>Pezizomycotina</taxon>
        <taxon>Sordariomycetes</taxon>
        <taxon>Hypocreomycetidae</taxon>
        <taxon>Glomerellales</taxon>
        <taxon>Glomerellaceae</taxon>
        <taxon>Colletotrichum</taxon>
        <taxon>Colletotrichum orchidearum species complex</taxon>
    </lineage>
</organism>
<gene>
    <name evidence="2" type="ORF">CMUS01_03942</name>
</gene>
<evidence type="ECO:0000313" key="2">
    <source>
        <dbReference type="EMBL" id="KAF6840405.1"/>
    </source>
</evidence>
<dbReference type="AlphaFoldDB" id="A0A8H6U587"/>
<feature type="region of interest" description="Disordered" evidence="1">
    <location>
        <begin position="15"/>
        <end position="66"/>
    </location>
</feature>
<reference evidence="2" key="1">
    <citation type="journal article" date="2020" name="Phytopathology">
        <title>Genome Sequence Resources of Colletotrichum truncatum, C. plurivorum, C. musicola, and C. sojae: Four Species Pathogenic to Soybean (Glycine max).</title>
        <authorList>
            <person name="Rogerio F."/>
            <person name="Boufleur T.R."/>
            <person name="Ciampi-Guillardi M."/>
            <person name="Sukno S.A."/>
            <person name="Thon M.R."/>
            <person name="Massola Junior N.S."/>
            <person name="Baroncelli R."/>
        </authorList>
    </citation>
    <scope>NUCLEOTIDE SEQUENCE</scope>
    <source>
        <strain evidence="2">LFN0074</strain>
    </source>
</reference>